<reference evidence="3" key="1">
    <citation type="submission" date="2020-04" db="EMBL/GenBank/DDBJ databases">
        <authorList>
            <person name="Alioto T."/>
            <person name="Alioto T."/>
            <person name="Gomez Garrido J."/>
        </authorList>
    </citation>
    <scope>NUCLEOTIDE SEQUENCE</scope>
    <source>
        <strain evidence="3">A484AB</strain>
    </source>
</reference>
<comment type="caution">
    <text evidence="3">The sequence shown here is derived from an EMBL/GenBank/DDBJ whole genome shotgun (WGS) entry which is preliminary data.</text>
</comment>
<evidence type="ECO:0000256" key="1">
    <source>
        <dbReference type="ARBA" id="ARBA00023054"/>
    </source>
</evidence>
<evidence type="ECO:0000313" key="4">
    <source>
        <dbReference type="Proteomes" id="UP001152795"/>
    </source>
</evidence>
<sequence length="268" mass="30820">MSASSRKTQSSEYAKTNSLPPISPRLCSCDAHGGYFVDRRVQDIEKFIHEETKALGEGFHNSRKERFGVFKKAFDMLIDESTSFKPLLADINAEYLGVIKAVEKGEQQRAYISRDFKCVVGVKITKENYEKRIQDLEYKAKLIKANNDQLRTKYEQLEEERIDIICPDVGKLTTTNTSHNLIERSRLVLPGLKMEEQTDVDVLSSALAKLQAEVDTMQKSTKTKFFPKERKMLLEQDLQEKERSHNHVSRYNKALREKVGRLTIAVEV</sequence>
<evidence type="ECO:0000313" key="3">
    <source>
        <dbReference type="EMBL" id="CAB4035106.1"/>
    </source>
</evidence>
<feature type="domain" description="Translin-associated factor X-interacting protein 1 N-terminal" evidence="2">
    <location>
        <begin position="45"/>
        <end position="153"/>
    </location>
</feature>
<protein>
    <recommendedName>
        <fullName evidence="2">Translin-associated factor X-interacting protein 1 N-terminal domain-containing protein</fullName>
    </recommendedName>
</protein>
<dbReference type="Pfam" id="PF15739">
    <property type="entry name" value="TSNAXIP1_N"/>
    <property type="match status" value="1"/>
</dbReference>
<keyword evidence="1" id="KW-0175">Coiled coil</keyword>
<keyword evidence="4" id="KW-1185">Reference proteome</keyword>
<dbReference type="Proteomes" id="UP001152795">
    <property type="component" value="Unassembled WGS sequence"/>
</dbReference>
<dbReference type="OrthoDB" id="2113814at2759"/>
<dbReference type="AlphaFoldDB" id="A0A7D9LL59"/>
<accession>A0A7D9LL59</accession>
<evidence type="ECO:0000259" key="2">
    <source>
        <dbReference type="Pfam" id="PF15739"/>
    </source>
</evidence>
<name>A0A7D9LL59_PARCT</name>
<proteinExistence type="predicted"/>
<dbReference type="EMBL" id="CACRXK020020720">
    <property type="protein sequence ID" value="CAB4035106.1"/>
    <property type="molecule type" value="Genomic_DNA"/>
</dbReference>
<dbReference type="InterPro" id="IPR032755">
    <property type="entry name" value="TSNAXIP1_N"/>
</dbReference>
<organism evidence="3 4">
    <name type="scientific">Paramuricea clavata</name>
    <name type="common">Red gorgonian</name>
    <name type="synonym">Violescent sea-whip</name>
    <dbReference type="NCBI Taxonomy" id="317549"/>
    <lineage>
        <taxon>Eukaryota</taxon>
        <taxon>Metazoa</taxon>
        <taxon>Cnidaria</taxon>
        <taxon>Anthozoa</taxon>
        <taxon>Octocorallia</taxon>
        <taxon>Malacalcyonacea</taxon>
        <taxon>Plexauridae</taxon>
        <taxon>Paramuricea</taxon>
    </lineage>
</organism>
<gene>
    <name evidence="3" type="ORF">PACLA_8A054197</name>
</gene>